<feature type="region of interest" description="Disordered" evidence="1">
    <location>
        <begin position="34"/>
        <end position="84"/>
    </location>
</feature>
<reference evidence="2 3" key="1">
    <citation type="submission" date="2007-06" db="EMBL/GenBank/DDBJ databases">
        <authorList>
            <person name="Shimkets L."/>
            <person name="Ferriera S."/>
            <person name="Johnson J."/>
            <person name="Kravitz S."/>
            <person name="Beeson K."/>
            <person name="Sutton G."/>
            <person name="Rogers Y.-H."/>
            <person name="Friedman R."/>
            <person name="Frazier M."/>
            <person name="Venter J.C."/>
        </authorList>
    </citation>
    <scope>NUCLEOTIDE SEQUENCE [LARGE SCALE GENOMIC DNA]</scope>
    <source>
        <strain evidence="2 3">SIR-1</strain>
    </source>
</reference>
<dbReference type="EMBL" id="ABCS01000084">
    <property type="protein sequence ID" value="EDM75670.1"/>
    <property type="molecule type" value="Genomic_DNA"/>
</dbReference>
<dbReference type="InterPro" id="IPR049804">
    <property type="entry name" value="Choice_anch_L"/>
</dbReference>
<evidence type="ECO:0000313" key="2">
    <source>
        <dbReference type="EMBL" id="EDM75670.1"/>
    </source>
</evidence>
<dbReference type="NCBIfam" id="NF038133">
    <property type="entry name" value="choice_anch_L"/>
    <property type="match status" value="1"/>
</dbReference>
<gene>
    <name evidence="2" type="ORF">PPSIR1_15740</name>
</gene>
<dbReference type="RefSeq" id="WP_006975164.1">
    <property type="nucleotide sequence ID" value="NZ_ABCS01000084.1"/>
</dbReference>
<feature type="compositionally biased region" description="Acidic residues" evidence="1">
    <location>
        <begin position="37"/>
        <end position="47"/>
    </location>
</feature>
<evidence type="ECO:0000313" key="3">
    <source>
        <dbReference type="Proteomes" id="UP000005801"/>
    </source>
</evidence>
<organism evidence="2 3">
    <name type="scientific">Plesiocystis pacifica SIR-1</name>
    <dbReference type="NCBI Taxonomy" id="391625"/>
    <lineage>
        <taxon>Bacteria</taxon>
        <taxon>Pseudomonadati</taxon>
        <taxon>Myxococcota</taxon>
        <taxon>Polyangia</taxon>
        <taxon>Nannocystales</taxon>
        <taxon>Nannocystaceae</taxon>
        <taxon>Plesiocystis</taxon>
    </lineage>
</organism>
<protein>
    <recommendedName>
        <fullName evidence="4">Lipoprotein</fullName>
    </recommendedName>
</protein>
<accession>A6GEM4</accession>
<dbReference type="Proteomes" id="UP000005801">
    <property type="component" value="Unassembled WGS sequence"/>
</dbReference>
<proteinExistence type="predicted"/>
<name>A6GEM4_9BACT</name>
<evidence type="ECO:0000256" key="1">
    <source>
        <dbReference type="SAM" id="MobiDB-lite"/>
    </source>
</evidence>
<feature type="compositionally biased region" description="Low complexity" evidence="1">
    <location>
        <begin position="51"/>
        <end position="67"/>
    </location>
</feature>
<sequence>MVERWVVARVSLPCLALCLGVGCRQFNPDFDRGQTEIGDEGTDDEVGADIGSEGPTSETDTTETGSPDTEDTEDTETDTTETGEELCEAPAAYVDCDTVNQGLVADPFLAIGLNCLGPDDQTIQAEGLVFSPGNDPLGDPDSWRIVESFGEAEGDNHGGKRWAAREGKFVGSADPGLDAVPPNTSSAILVLTTGKLQDVDAEGALYEEFNAQPGLGPNSNVDLVPEPEPISPELGSNDGMGGTPFQDCDGVNDCSDSLYQTWVVDDNANFHDQLFMRFTVTPPEGVYGYLFDFAFFSSEHPTYLDTAFNDTFVAWSSSESYTGNLTFVGQAPLSTTALEQQGAFQFVGESPALAGTGFETHAATPWLLARGPATPGEPVQLTLFLADVGDALFASVVLLDNFRWDCGGCVGGGCGFNP</sequence>
<feature type="compositionally biased region" description="Acidic residues" evidence="1">
    <location>
        <begin position="68"/>
        <end position="84"/>
    </location>
</feature>
<dbReference type="AlphaFoldDB" id="A6GEM4"/>
<dbReference type="PROSITE" id="PS51257">
    <property type="entry name" value="PROKAR_LIPOPROTEIN"/>
    <property type="match status" value="1"/>
</dbReference>
<keyword evidence="3" id="KW-1185">Reference proteome</keyword>
<dbReference type="STRING" id="391625.PPSIR1_15740"/>
<comment type="caution">
    <text evidence="2">The sequence shown here is derived from an EMBL/GenBank/DDBJ whole genome shotgun (WGS) entry which is preliminary data.</text>
</comment>
<evidence type="ECO:0008006" key="4">
    <source>
        <dbReference type="Google" id="ProtNLM"/>
    </source>
</evidence>